<gene>
    <name evidence="2" type="ORF">QNH39_04960</name>
</gene>
<protein>
    <submittedName>
        <fullName evidence="2">Alpha/beta hydrolase</fullName>
    </submittedName>
</protein>
<name>A0AA95MPS8_9BACI</name>
<evidence type="ECO:0000313" key="2">
    <source>
        <dbReference type="EMBL" id="WHY87212.1"/>
    </source>
</evidence>
<feature type="domain" description="KANL3/Tex30 alpha/beta hydrolase-like" evidence="1">
    <location>
        <begin position="37"/>
        <end position="217"/>
    </location>
</feature>
<keyword evidence="3" id="KW-1185">Reference proteome</keyword>
<dbReference type="PIRSF" id="PIRSF033634">
    <property type="entry name" value="UCP033634"/>
    <property type="match status" value="1"/>
</dbReference>
<dbReference type="Proteomes" id="UP001178288">
    <property type="component" value="Chromosome"/>
</dbReference>
<keyword evidence="2" id="KW-0378">Hydrolase</keyword>
<dbReference type="InterPro" id="IPR046879">
    <property type="entry name" value="KANL3/Tex30_Abhydrolase"/>
</dbReference>
<dbReference type="AlphaFoldDB" id="A0AA95MPS8"/>
<reference evidence="2" key="1">
    <citation type="submission" date="2023-05" db="EMBL/GenBank/DDBJ databases">
        <title>Comparative genomics of Bacillaceae isolates and their secondary metabolite potential.</title>
        <authorList>
            <person name="Song L."/>
            <person name="Nielsen L.J."/>
            <person name="Mohite O."/>
            <person name="Xu X."/>
            <person name="Weber T."/>
            <person name="Kovacs A.T."/>
        </authorList>
    </citation>
    <scope>NUCLEOTIDE SEQUENCE</scope>
    <source>
        <strain evidence="2">XLM17</strain>
    </source>
</reference>
<dbReference type="RefSeq" id="WP_066083209.1">
    <property type="nucleotide sequence ID" value="NZ_CP126114.1"/>
</dbReference>
<evidence type="ECO:0000259" key="1">
    <source>
        <dbReference type="Pfam" id="PF20408"/>
    </source>
</evidence>
<dbReference type="InterPro" id="IPR017018">
    <property type="entry name" value="UCP033634"/>
</dbReference>
<dbReference type="EMBL" id="CP126114">
    <property type="protein sequence ID" value="WHY87212.1"/>
    <property type="molecule type" value="Genomic_DNA"/>
</dbReference>
<accession>A0AA95MPS8</accession>
<organism evidence="2 3">
    <name type="scientific">Neobacillus novalis</name>
    <dbReference type="NCBI Taxonomy" id="220687"/>
    <lineage>
        <taxon>Bacteria</taxon>
        <taxon>Bacillati</taxon>
        <taxon>Bacillota</taxon>
        <taxon>Bacilli</taxon>
        <taxon>Bacillales</taxon>
        <taxon>Bacillaceae</taxon>
        <taxon>Neobacillus</taxon>
    </lineage>
</organism>
<dbReference type="Pfam" id="PF20408">
    <property type="entry name" value="Abhydrolase_11"/>
    <property type="match status" value="1"/>
</dbReference>
<dbReference type="SUPFAM" id="SSF53474">
    <property type="entry name" value="alpha/beta-Hydrolases"/>
    <property type="match status" value="1"/>
</dbReference>
<evidence type="ECO:0000313" key="3">
    <source>
        <dbReference type="Proteomes" id="UP001178288"/>
    </source>
</evidence>
<proteinExistence type="predicted"/>
<dbReference type="Gene3D" id="3.40.50.1820">
    <property type="entry name" value="alpha/beta hydrolase"/>
    <property type="match status" value="1"/>
</dbReference>
<dbReference type="GO" id="GO:0016787">
    <property type="term" value="F:hydrolase activity"/>
    <property type="evidence" value="ECO:0007669"/>
    <property type="project" value="UniProtKB-KW"/>
</dbReference>
<dbReference type="KEGG" id="nnv:QNH39_04960"/>
<sequence>MYQITEGQVERNEQSTIPYTWIRGEQPNKSICIMLPGLGYSTERPLFHYATGVCLNQNVDVLHINYNFRKNQHFKKLNNQEQDSWMYDDVKAVVAEVLKATKYEQCIVLSKSIGTIPMANEWKQRNFIKNAIGIWLTPLLKIDAVYDALLKTQLPSLCVIGDEDHHYLEEQISSLKKNEHVSTVVIPTADHGLEIKGDTLASIDAAKEVFKHIHDFITKNKIKE</sequence>
<dbReference type="InterPro" id="IPR029058">
    <property type="entry name" value="AB_hydrolase_fold"/>
</dbReference>